<dbReference type="WBParaSite" id="L893_g30777.t1">
    <property type="protein sequence ID" value="L893_g30777.t1"/>
    <property type="gene ID" value="L893_g30777"/>
</dbReference>
<dbReference type="PANTHER" id="PTHR11909">
    <property type="entry name" value="CASEIN KINASE-RELATED"/>
    <property type="match status" value="1"/>
</dbReference>
<organism evidence="4 5">
    <name type="scientific">Steinernema glaseri</name>
    <dbReference type="NCBI Taxonomy" id="37863"/>
    <lineage>
        <taxon>Eukaryota</taxon>
        <taxon>Metazoa</taxon>
        <taxon>Ecdysozoa</taxon>
        <taxon>Nematoda</taxon>
        <taxon>Chromadorea</taxon>
        <taxon>Rhabditida</taxon>
        <taxon>Tylenchina</taxon>
        <taxon>Panagrolaimomorpha</taxon>
        <taxon>Strongyloidoidea</taxon>
        <taxon>Steinernematidae</taxon>
        <taxon>Steinernema</taxon>
    </lineage>
</organism>
<dbReference type="InterPro" id="IPR050235">
    <property type="entry name" value="CK1_Ser-Thr_kinase"/>
</dbReference>
<evidence type="ECO:0000256" key="1">
    <source>
        <dbReference type="PROSITE-ProRule" id="PRU10141"/>
    </source>
</evidence>
<dbReference type="SUPFAM" id="SSF56112">
    <property type="entry name" value="Protein kinase-like (PK-like)"/>
    <property type="match status" value="1"/>
</dbReference>
<dbReference type="GO" id="GO:0005524">
    <property type="term" value="F:ATP binding"/>
    <property type="evidence" value="ECO:0007669"/>
    <property type="project" value="UniProtKB-UniRule"/>
</dbReference>
<dbReference type="PROSITE" id="PS00107">
    <property type="entry name" value="PROTEIN_KINASE_ATP"/>
    <property type="match status" value="1"/>
</dbReference>
<name>A0A1I7ZXN1_9BILA</name>
<protein>
    <submittedName>
        <fullName evidence="5">Protein kinase domain-containing protein</fullName>
    </submittedName>
</protein>
<dbReference type="AlphaFoldDB" id="A0A1I7ZXN1"/>
<feature type="region of interest" description="Disordered" evidence="2">
    <location>
        <begin position="353"/>
        <end position="388"/>
    </location>
</feature>
<dbReference type="InterPro" id="IPR011009">
    <property type="entry name" value="Kinase-like_dom_sf"/>
</dbReference>
<dbReference type="Gene3D" id="1.10.510.10">
    <property type="entry name" value="Transferase(Phosphotransferase) domain 1"/>
    <property type="match status" value="2"/>
</dbReference>
<feature type="domain" description="Protein kinase" evidence="3">
    <location>
        <begin position="53"/>
        <end position="388"/>
    </location>
</feature>
<evidence type="ECO:0000256" key="2">
    <source>
        <dbReference type="SAM" id="MobiDB-lite"/>
    </source>
</evidence>
<feature type="compositionally biased region" description="Polar residues" evidence="2">
    <location>
        <begin position="356"/>
        <end position="370"/>
    </location>
</feature>
<evidence type="ECO:0000313" key="4">
    <source>
        <dbReference type="Proteomes" id="UP000095287"/>
    </source>
</evidence>
<dbReference type="Proteomes" id="UP000095287">
    <property type="component" value="Unplaced"/>
</dbReference>
<accession>A0A1I7ZXN1</accession>
<reference evidence="5" key="1">
    <citation type="submission" date="2016-11" db="UniProtKB">
        <authorList>
            <consortium name="WormBaseParasite"/>
        </authorList>
    </citation>
    <scope>IDENTIFICATION</scope>
</reference>
<evidence type="ECO:0000259" key="3">
    <source>
        <dbReference type="PROSITE" id="PS50011"/>
    </source>
</evidence>
<dbReference type="SMART" id="SM00220">
    <property type="entry name" value="S_TKc"/>
    <property type="match status" value="1"/>
</dbReference>
<sequence>MTADVEKPLDVPILKEPKDSKKLYKDTSKDDKNVKDRLPAAGDAIKTDNNRQFRLISILGEGGYGTVFECQPVDSKKKYACKAEKWSKTMLKIEISVLKAANAKHCKHFCDLLDVGRITDQFMFIVTTLLDRDINKLRNEQPDRHFSLGTAARVGMQSCTAIEELHSLGFLSRDIKAGNFGVGFLSRDIKAGNFGVGRREEGTQRLIFMFDFGLSRKYIDKNKNLLPPRKDIGWRGTTRYGSLQAHRRQELGRKDDMESWLYMLIEITKGSLPWRMVTDRQKVFECKLACRGDFRPALLGALPKQFDELLNMVDKMVFESEPHYADFVKLLAQVCEENNVDMNQAYDWECEPPASSVHTSATKSVDNSASEEIKANNVERPGNRDVNA</sequence>
<keyword evidence="1" id="KW-0067">ATP-binding</keyword>
<dbReference type="InterPro" id="IPR017441">
    <property type="entry name" value="Protein_kinase_ATP_BS"/>
</dbReference>
<keyword evidence="4" id="KW-1185">Reference proteome</keyword>
<feature type="binding site" evidence="1">
    <location>
        <position position="82"/>
    </location>
    <ligand>
        <name>ATP</name>
        <dbReference type="ChEBI" id="CHEBI:30616"/>
    </ligand>
</feature>
<proteinExistence type="predicted"/>
<evidence type="ECO:0000313" key="5">
    <source>
        <dbReference type="WBParaSite" id="L893_g30777.t1"/>
    </source>
</evidence>
<dbReference type="InterPro" id="IPR000719">
    <property type="entry name" value="Prot_kinase_dom"/>
</dbReference>
<dbReference type="GO" id="GO:0004672">
    <property type="term" value="F:protein kinase activity"/>
    <property type="evidence" value="ECO:0007669"/>
    <property type="project" value="InterPro"/>
</dbReference>
<keyword evidence="1" id="KW-0547">Nucleotide-binding</keyword>
<dbReference type="PROSITE" id="PS50011">
    <property type="entry name" value="PROTEIN_KINASE_DOM"/>
    <property type="match status" value="1"/>
</dbReference>
<dbReference type="Pfam" id="PF00069">
    <property type="entry name" value="Pkinase"/>
    <property type="match status" value="1"/>
</dbReference>